<dbReference type="InterPro" id="IPR018490">
    <property type="entry name" value="cNMP-bd_dom_sf"/>
</dbReference>
<accession>A0ABW1JRI2</accession>
<sequence length="464" mass="50584">MTLPELTALGLPAARALATTTKTPPQNQSRTPRWLLRTLPWVEVAGATYRVNRRRTYTVGDDLITCTLAGGRYQVIAPDLRELRALRGADDDVLQELAAAFVQEEFAAGETIAAFGNPIDRLSVLAHGQAVTERTGEYGDRVVLDVLGDGAPLGSDVLLDASAIWEFTATAETACTVLSLSRTELDRILDRSPALAQQLSQVREADRAARGKYSKRGEASIDLASGHAGEPVLPGTFADYDLSPREYELAVAQTVVRVHTRVSDLYNTPMNQLDQQLRLAVEALRERQESDLLNDPDYGLLHNVDPTQRLRSGTDRPTPDDLDRLLARRRKTRFFLAHPRTIAQFGHECNARGIYPATAEFEGKTVRTWRDVPLLPSDKIPISAAGSSTILAMRVGEADEGVVALRSTGLPDEYSPGVNVRLTGIDDQAIASYLVSAYHSAAVLVPDALGSLTVSVQPRKETAR</sequence>
<organism evidence="2 3">
    <name type="scientific">Nocardia lasii</name>
    <dbReference type="NCBI Taxonomy" id="1616107"/>
    <lineage>
        <taxon>Bacteria</taxon>
        <taxon>Bacillati</taxon>
        <taxon>Actinomycetota</taxon>
        <taxon>Actinomycetes</taxon>
        <taxon>Mycobacteriales</taxon>
        <taxon>Nocardiaceae</taxon>
        <taxon>Nocardia</taxon>
    </lineage>
</organism>
<dbReference type="InterPro" id="IPR014710">
    <property type="entry name" value="RmlC-like_jellyroll"/>
</dbReference>
<proteinExistence type="predicted"/>
<dbReference type="EMBL" id="JBHSQN010000009">
    <property type="protein sequence ID" value="MFC6012026.1"/>
    <property type="molecule type" value="Genomic_DNA"/>
</dbReference>
<dbReference type="PROSITE" id="PS50042">
    <property type="entry name" value="CNMP_BINDING_3"/>
    <property type="match status" value="1"/>
</dbReference>
<evidence type="ECO:0000313" key="2">
    <source>
        <dbReference type="EMBL" id="MFC6012026.1"/>
    </source>
</evidence>
<dbReference type="NCBIfam" id="NF041163">
    <property type="entry name" value="encap_f2b"/>
    <property type="match status" value="1"/>
</dbReference>
<dbReference type="CDD" id="cd00038">
    <property type="entry name" value="CAP_ED"/>
    <property type="match status" value="1"/>
</dbReference>
<dbReference type="Pfam" id="PF19307">
    <property type="entry name" value="SrpI-like"/>
    <property type="match status" value="1"/>
</dbReference>
<reference evidence="3" key="1">
    <citation type="journal article" date="2019" name="Int. J. Syst. Evol. Microbiol.">
        <title>The Global Catalogue of Microorganisms (GCM) 10K type strain sequencing project: providing services to taxonomists for standard genome sequencing and annotation.</title>
        <authorList>
            <consortium name="The Broad Institute Genomics Platform"/>
            <consortium name="The Broad Institute Genome Sequencing Center for Infectious Disease"/>
            <person name="Wu L."/>
            <person name="Ma J."/>
        </authorList>
    </citation>
    <scope>NUCLEOTIDE SEQUENCE [LARGE SCALE GENOMIC DNA]</scope>
    <source>
        <strain evidence="3">CCUG 36956</strain>
    </source>
</reference>
<comment type="caution">
    <text evidence="2">The sequence shown here is derived from an EMBL/GenBank/DDBJ whole genome shotgun (WGS) entry which is preliminary data.</text>
</comment>
<protein>
    <submittedName>
        <fullName evidence="2">Family 2B encapsulin nanocompartment shell protein</fullName>
    </submittedName>
</protein>
<evidence type="ECO:0000259" key="1">
    <source>
        <dbReference type="PROSITE" id="PS50042"/>
    </source>
</evidence>
<dbReference type="InterPro" id="IPR049817">
    <property type="entry name" value="Encap_f2b"/>
</dbReference>
<dbReference type="PANTHER" id="PTHR24567">
    <property type="entry name" value="CRP FAMILY TRANSCRIPTIONAL REGULATORY PROTEIN"/>
    <property type="match status" value="1"/>
</dbReference>
<gene>
    <name evidence="2" type="ORF">ACFP3H_13290</name>
</gene>
<dbReference type="SUPFAM" id="SSF51206">
    <property type="entry name" value="cAMP-binding domain-like"/>
    <property type="match status" value="1"/>
</dbReference>
<dbReference type="Pfam" id="PF00027">
    <property type="entry name" value="cNMP_binding"/>
    <property type="match status" value="1"/>
</dbReference>
<name>A0ABW1JRI2_9NOCA</name>
<dbReference type="InterPro" id="IPR050397">
    <property type="entry name" value="Env_Response_Regulators"/>
</dbReference>
<dbReference type="Proteomes" id="UP001596223">
    <property type="component" value="Unassembled WGS sequence"/>
</dbReference>
<dbReference type="SMART" id="SM00100">
    <property type="entry name" value="cNMP"/>
    <property type="match status" value="1"/>
</dbReference>
<keyword evidence="3" id="KW-1185">Reference proteome</keyword>
<feature type="domain" description="Cyclic nucleotide-binding" evidence="1">
    <location>
        <begin position="85"/>
        <end position="189"/>
    </location>
</feature>
<dbReference type="PANTHER" id="PTHR24567:SF74">
    <property type="entry name" value="HTH-TYPE TRANSCRIPTIONAL REGULATOR ARCR"/>
    <property type="match status" value="1"/>
</dbReference>
<dbReference type="InterPro" id="IPR000595">
    <property type="entry name" value="cNMP-bd_dom"/>
</dbReference>
<dbReference type="InterPro" id="IPR045641">
    <property type="entry name" value="SrpI-like"/>
</dbReference>
<dbReference type="RefSeq" id="WP_378604828.1">
    <property type="nucleotide sequence ID" value="NZ_JBHSQN010000009.1"/>
</dbReference>
<dbReference type="Gene3D" id="2.60.120.10">
    <property type="entry name" value="Jelly Rolls"/>
    <property type="match status" value="1"/>
</dbReference>
<evidence type="ECO:0000313" key="3">
    <source>
        <dbReference type="Proteomes" id="UP001596223"/>
    </source>
</evidence>